<feature type="signal peptide" evidence="2">
    <location>
        <begin position="1"/>
        <end position="21"/>
    </location>
</feature>
<evidence type="ECO:0000313" key="4">
    <source>
        <dbReference type="Proteomes" id="UP001290462"/>
    </source>
</evidence>
<reference evidence="3" key="1">
    <citation type="submission" date="2023-08" db="EMBL/GenBank/DDBJ databases">
        <title>Genomic characterization of piscicolin 126 produced by Carnobacterium maltaromaticum CM22 strain isolated from salmon (Salmo salar).</title>
        <authorList>
            <person name="Gonzalez-Gragera E."/>
            <person name="Garcia-Lopez J.D."/>
            <person name="Teso-Perez C."/>
            <person name="Gimenez-Hernandez I."/>
            <person name="Peralta-Sanchez J.M."/>
            <person name="Valdivia E."/>
            <person name="Montalban-Lopez M."/>
            <person name="Martin-Platero A.M."/>
            <person name="Banos A."/>
            <person name="Martinez-Bueno M."/>
        </authorList>
    </citation>
    <scope>NUCLEOTIDE SEQUENCE</scope>
    <source>
        <strain evidence="3">CM22</strain>
    </source>
</reference>
<dbReference type="EMBL" id="JAVBVO010000003">
    <property type="protein sequence ID" value="MDZ5759559.1"/>
    <property type="molecule type" value="Genomic_DNA"/>
</dbReference>
<evidence type="ECO:0000313" key="3">
    <source>
        <dbReference type="EMBL" id="MDZ5759559.1"/>
    </source>
</evidence>
<dbReference type="RefSeq" id="WP_010051891.1">
    <property type="nucleotide sequence ID" value="NZ_BJOJ01000050.1"/>
</dbReference>
<proteinExistence type="predicted"/>
<dbReference type="Proteomes" id="UP001290462">
    <property type="component" value="Unassembled WGS sequence"/>
</dbReference>
<evidence type="ECO:0000256" key="1">
    <source>
        <dbReference type="SAM" id="MobiDB-lite"/>
    </source>
</evidence>
<feature type="chain" id="PRO_5043690258" evidence="2">
    <location>
        <begin position="22"/>
        <end position="186"/>
    </location>
</feature>
<dbReference type="GeneID" id="83607433"/>
<protein>
    <submittedName>
        <fullName evidence="3">Polymer-forming cytoskeletal protein</fullName>
    </submittedName>
</protein>
<name>A0AAW9JY52_CARML</name>
<evidence type="ECO:0000256" key="2">
    <source>
        <dbReference type="SAM" id="SignalP"/>
    </source>
</evidence>
<dbReference type="PROSITE" id="PS51257">
    <property type="entry name" value="PROKAR_LIPOPROTEIN"/>
    <property type="match status" value="1"/>
</dbReference>
<feature type="region of interest" description="Disordered" evidence="1">
    <location>
        <begin position="24"/>
        <end position="49"/>
    </location>
</feature>
<gene>
    <name evidence="3" type="ORF">RAK27_12920</name>
</gene>
<keyword evidence="2" id="KW-0732">Signal</keyword>
<organism evidence="3 4">
    <name type="scientific">Carnobacterium maltaromaticum</name>
    <name type="common">Carnobacterium piscicola</name>
    <dbReference type="NCBI Taxonomy" id="2751"/>
    <lineage>
        <taxon>Bacteria</taxon>
        <taxon>Bacillati</taxon>
        <taxon>Bacillota</taxon>
        <taxon>Bacilli</taxon>
        <taxon>Lactobacillales</taxon>
        <taxon>Carnobacteriaceae</taxon>
        <taxon>Carnobacterium</taxon>
    </lineage>
</organism>
<accession>A0AAW9JY52</accession>
<sequence>MKMKKIAFIASVLLLSIGVAACGNGSKDSKDSSSKAASSASSEEVVTGASISDKPEDIIHGLGPDGNWIFALTGDAKLTEDLVVSGTFYDKNDKSSDVYRKLALYTQDADKKVTGEFKLTVPKMIVESPNFKIQNGTIVGDVQVSAEGFELADSTVEGNVTFDTQELKDSAKLDTGKVTGTVEVAK</sequence>
<dbReference type="AlphaFoldDB" id="A0AAW9JY52"/>
<comment type="caution">
    <text evidence="3">The sequence shown here is derived from an EMBL/GenBank/DDBJ whole genome shotgun (WGS) entry which is preliminary data.</text>
</comment>